<name>A0ABW3CDQ0_9ACTN</name>
<sequence length="73" mass="7621">MGARTIGVEEELLLVDPESGGPLAVSDTVIRYAREHGGVPLGGAGNAGLFETELQREQLETGTRPCASLDELA</sequence>
<comment type="catalytic activity">
    <reaction evidence="1">
        <text>L-cysteine + L-glutamate + ATP = gamma-L-glutamyl-L-cysteine + ADP + phosphate + H(+)</text>
        <dbReference type="Rhea" id="RHEA:13285"/>
        <dbReference type="ChEBI" id="CHEBI:15378"/>
        <dbReference type="ChEBI" id="CHEBI:29985"/>
        <dbReference type="ChEBI" id="CHEBI:30616"/>
        <dbReference type="ChEBI" id="CHEBI:35235"/>
        <dbReference type="ChEBI" id="CHEBI:43474"/>
        <dbReference type="ChEBI" id="CHEBI:58173"/>
        <dbReference type="ChEBI" id="CHEBI:456216"/>
        <dbReference type="EC" id="6.3.2.2"/>
    </reaction>
</comment>
<protein>
    <submittedName>
        <fullName evidence="2">Carboxylate--amine ligase</fullName>
    </submittedName>
</protein>
<dbReference type="InterPro" id="IPR014746">
    <property type="entry name" value="Gln_synth/guanido_kin_cat_dom"/>
</dbReference>
<keyword evidence="2" id="KW-0436">Ligase</keyword>
<accession>A0ABW3CDQ0</accession>
<evidence type="ECO:0000313" key="2">
    <source>
        <dbReference type="EMBL" id="MFD0852575.1"/>
    </source>
</evidence>
<organism evidence="2 3">
    <name type="scientific">Actinomadura adrarensis</name>
    <dbReference type="NCBI Taxonomy" id="1819600"/>
    <lineage>
        <taxon>Bacteria</taxon>
        <taxon>Bacillati</taxon>
        <taxon>Actinomycetota</taxon>
        <taxon>Actinomycetes</taxon>
        <taxon>Streptosporangiales</taxon>
        <taxon>Thermomonosporaceae</taxon>
        <taxon>Actinomadura</taxon>
    </lineage>
</organism>
<dbReference type="SUPFAM" id="SSF55931">
    <property type="entry name" value="Glutamine synthetase/guanido kinase"/>
    <property type="match status" value="1"/>
</dbReference>
<keyword evidence="3" id="KW-1185">Reference proteome</keyword>
<feature type="non-terminal residue" evidence="2">
    <location>
        <position position="73"/>
    </location>
</feature>
<gene>
    <name evidence="2" type="ORF">ACFQ07_10090</name>
</gene>
<comment type="caution">
    <text evidence="2">The sequence shown here is derived from an EMBL/GenBank/DDBJ whole genome shotgun (WGS) entry which is preliminary data.</text>
</comment>
<evidence type="ECO:0000313" key="3">
    <source>
        <dbReference type="Proteomes" id="UP001597083"/>
    </source>
</evidence>
<evidence type="ECO:0000256" key="1">
    <source>
        <dbReference type="ARBA" id="ARBA00048819"/>
    </source>
</evidence>
<dbReference type="EMBL" id="JBHTIR010001458">
    <property type="protein sequence ID" value="MFD0852575.1"/>
    <property type="molecule type" value="Genomic_DNA"/>
</dbReference>
<proteinExistence type="predicted"/>
<dbReference type="InterPro" id="IPR006336">
    <property type="entry name" value="GCS2"/>
</dbReference>
<dbReference type="GO" id="GO:0016874">
    <property type="term" value="F:ligase activity"/>
    <property type="evidence" value="ECO:0007669"/>
    <property type="project" value="UniProtKB-KW"/>
</dbReference>
<reference evidence="3" key="1">
    <citation type="journal article" date="2019" name="Int. J. Syst. Evol. Microbiol.">
        <title>The Global Catalogue of Microorganisms (GCM) 10K type strain sequencing project: providing services to taxonomists for standard genome sequencing and annotation.</title>
        <authorList>
            <consortium name="The Broad Institute Genomics Platform"/>
            <consortium name="The Broad Institute Genome Sequencing Center for Infectious Disease"/>
            <person name="Wu L."/>
            <person name="Ma J."/>
        </authorList>
    </citation>
    <scope>NUCLEOTIDE SEQUENCE [LARGE SCALE GENOMIC DNA]</scope>
    <source>
        <strain evidence="3">JCM 31696</strain>
    </source>
</reference>
<dbReference type="Gene3D" id="3.30.590.20">
    <property type="match status" value="1"/>
</dbReference>
<dbReference type="Proteomes" id="UP001597083">
    <property type="component" value="Unassembled WGS sequence"/>
</dbReference>
<dbReference type="Pfam" id="PF04107">
    <property type="entry name" value="GCS2"/>
    <property type="match status" value="1"/>
</dbReference>